<evidence type="ECO:0008006" key="3">
    <source>
        <dbReference type="Google" id="ProtNLM"/>
    </source>
</evidence>
<dbReference type="InterPro" id="IPR010982">
    <property type="entry name" value="Lambda_DNA-bd_dom_sf"/>
</dbReference>
<sequence>MLTSDQIRAARAMLRMEQTTLADLANVSSETIKRLEKMDGEVRANEATIGSIRLALERRGIVFVEENKDSPAAGPGVRLRRDIATEEWNKNLAEVLAAISARARDVDFQDVLEEYLDRDGETRFVRLDNIDEALLKVLDHVGDLLFKQPVDPAAPNLFSMLQQSEEH</sequence>
<comment type="caution">
    <text evidence="1">The sequence shown here is derived from an EMBL/GenBank/DDBJ whole genome shotgun (WGS) entry which is preliminary data.</text>
</comment>
<dbReference type="Proteomes" id="UP000532162">
    <property type="component" value="Unassembled WGS sequence"/>
</dbReference>
<dbReference type="Gene3D" id="1.10.260.40">
    <property type="entry name" value="lambda repressor-like DNA-binding domains"/>
    <property type="match status" value="1"/>
</dbReference>
<evidence type="ECO:0000313" key="1">
    <source>
        <dbReference type="EMBL" id="NZD62917.1"/>
    </source>
</evidence>
<dbReference type="GO" id="GO:0003677">
    <property type="term" value="F:DNA binding"/>
    <property type="evidence" value="ECO:0007669"/>
    <property type="project" value="InterPro"/>
</dbReference>
<dbReference type="EMBL" id="JACCPJ010000002">
    <property type="protein sequence ID" value="NZD62917.1"/>
    <property type="molecule type" value="Genomic_DNA"/>
</dbReference>
<dbReference type="RefSeq" id="WP_180695273.1">
    <property type="nucleotide sequence ID" value="NZ_JACCPJ010000002.1"/>
</dbReference>
<protein>
    <recommendedName>
        <fullName evidence="3">XRE family transcriptional regulator</fullName>
    </recommendedName>
</protein>
<reference evidence="1 2" key="1">
    <citation type="submission" date="2020-07" db="EMBL/GenBank/DDBJ databases">
        <authorList>
            <person name="Sun Q."/>
        </authorList>
    </citation>
    <scope>NUCLEOTIDE SEQUENCE [LARGE SCALE GENOMIC DNA]</scope>
    <source>
        <strain evidence="1 2">WYCCWR 11290</strain>
    </source>
</reference>
<name>A0A7Z0RLG6_9HYPH</name>
<dbReference type="AlphaFoldDB" id="A0A7Z0RLG6"/>
<organism evidence="1 2">
    <name type="scientific">Rhizobium changzhiense</name>
    <dbReference type="NCBI Taxonomy" id="2692317"/>
    <lineage>
        <taxon>Bacteria</taxon>
        <taxon>Pseudomonadati</taxon>
        <taxon>Pseudomonadota</taxon>
        <taxon>Alphaproteobacteria</taxon>
        <taxon>Hyphomicrobiales</taxon>
        <taxon>Rhizobiaceae</taxon>
        <taxon>Rhizobium/Agrobacterium group</taxon>
        <taxon>Rhizobium</taxon>
    </lineage>
</organism>
<proteinExistence type="predicted"/>
<accession>A0A7Z0RLG6</accession>
<gene>
    <name evidence="1" type="ORF">HX900_17575</name>
</gene>
<evidence type="ECO:0000313" key="2">
    <source>
        <dbReference type="Proteomes" id="UP000532162"/>
    </source>
</evidence>
<dbReference type="SUPFAM" id="SSF47413">
    <property type="entry name" value="lambda repressor-like DNA-binding domains"/>
    <property type="match status" value="1"/>
</dbReference>